<dbReference type="SUPFAM" id="SSF53474">
    <property type="entry name" value="alpha/beta-Hydrolases"/>
    <property type="match status" value="1"/>
</dbReference>
<dbReference type="InterPro" id="IPR022742">
    <property type="entry name" value="Hydrolase_4"/>
</dbReference>
<feature type="domain" description="Serine aminopeptidase S33" evidence="1">
    <location>
        <begin position="29"/>
        <end position="292"/>
    </location>
</feature>
<evidence type="ECO:0000313" key="2">
    <source>
        <dbReference type="EMBL" id="TQQ84971.1"/>
    </source>
</evidence>
<dbReference type="Gene3D" id="3.40.50.1820">
    <property type="entry name" value="alpha/beta hydrolase"/>
    <property type="match status" value="1"/>
</dbReference>
<dbReference type="EMBL" id="SGJB01000005">
    <property type="protein sequence ID" value="TQQ84971.1"/>
    <property type="molecule type" value="Genomic_DNA"/>
</dbReference>
<dbReference type="InterPro" id="IPR051044">
    <property type="entry name" value="MAG_DAG_Lipase"/>
</dbReference>
<dbReference type="RefSeq" id="WP_142535576.1">
    <property type="nucleotide sequence ID" value="NZ_SGJB01000005.1"/>
</dbReference>
<dbReference type="OrthoDB" id="9806902at2"/>
<sequence>MDIREFTFEGADKKPIFARRWESKTDMPTKGVIQIAHGMTETGKRYERFAKFLTERGYIVYINDHRGHGETEQDMEGLGFFAENEGFDLLVKDMKILTDIIKKENQGLPVYLFGHSMGSFASQKYLIDYPDEVRAVVLAGSNGDFGPLIKLALPLLHVIEKIKGARYRSAFIENAVFGANNKKFKEKRTKYDWLSRDEEEVDKYIKDEKCGFMCTVEFYRDFVKGLIYIESDKNLKKLSKSVPIMIISGDADPIGKNGEGVKNLYRRYKKYGVKDVTMKLYPDARHELLNEINRDEIMYDIVRWFNSK</sequence>
<reference evidence="2 3" key="1">
    <citation type="submission" date="2019-02" db="EMBL/GenBank/DDBJ databases">
        <title>Peptostreptococcaceae bacterium ZHW00191 nov., a new bacterium isolated from the human gut.</title>
        <authorList>
            <person name="Zhou H.-W."/>
            <person name="Chen X.-J."/>
        </authorList>
    </citation>
    <scope>NUCLEOTIDE SEQUENCE [LARGE SCALE GENOMIC DNA]</scope>
    <source>
        <strain evidence="2 3">ZHW00191</strain>
    </source>
</reference>
<dbReference type="InterPro" id="IPR029058">
    <property type="entry name" value="AB_hydrolase_fold"/>
</dbReference>
<dbReference type="Pfam" id="PF12146">
    <property type="entry name" value="Hydrolase_4"/>
    <property type="match status" value="1"/>
</dbReference>
<accession>A0A544QWB2</accession>
<protein>
    <submittedName>
        <fullName evidence="2">Alpha/beta hydrolase</fullName>
    </submittedName>
</protein>
<dbReference type="GO" id="GO:0016787">
    <property type="term" value="F:hydrolase activity"/>
    <property type="evidence" value="ECO:0007669"/>
    <property type="project" value="UniProtKB-KW"/>
</dbReference>
<organism evidence="2 3">
    <name type="scientific">Peptacetobacter hominis</name>
    <dbReference type="NCBI Taxonomy" id="2743610"/>
    <lineage>
        <taxon>Bacteria</taxon>
        <taxon>Bacillati</taxon>
        <taxon>Bacillota</taxon>
        <taxon>Clostridia</taxon>
        <taxon>Peptostreptococcales</taxon>
        <taxon>Peptostreptococcaceae</taxon>
        <taxon>Peptacetobacter</taxon>
    </lineage>
</organism>
<proteinExistence type="predicted"/>
<evidence type="ECO:0000313" key="3">
    <source>
        <dbReference type="Proteomes" id="UP000317863"/>
    </source>
</evidence>
<keyword evidence="3" id="KW-1185">Reference proteome</keyword>
<dbReference type="PANTHER" id="PTHR11614">
    <property type="entry name" value="PHOSPHOLIPASE-RELATED"/>
    <property type="match status" value="1"/>
</dbReference>
<keyword evidence="2" id="KW-0378">Hydrolase</keyword>
<evidence type="ECO:0000259" key="1">
    <source>
        <dbReference type="Pfam" id="PF12146"/>
    </source>
</evidence>
<dbReference type="Proteomes" id="UP000317863">
    <property type="component" value="Unassembled WGS sequence"/>
</dbReference>
<comment type="caution">
    <text evidence="2">The sequence shown here is derived from an EMBL/GenBank/DDBJ whole genome shotgun (WGS) entry which is preliminary data.</text>
</comment>
<dbReference type="AlphaFoldDB" id="A0A544QWB2"/>
<name>A0A544QWB2_9FIRM</name>
<gene>
    <name evidence="2" type="ORF">EXD82_03770</name>
</gene>